<sequence length="84" mass="8867">MSGAILESNINTPSPPNTNSTSHSQLTSNNDSSTMTLATLLLDGPAPEAVEVSMPLSHSRHSLRDRDAEALPPPNARIVCWGST</sequence>
<keyword evidence="2" id="KW-1185">Reference proteome</keyword>
<evidence type="ECO:0000313" key="1">
    <source>
        <dbReference type="EMBL" id="KAJ3010759.1"/>
    </source>
</evidence>
<reference evidence="1" key="1">
    <citation type="submission" date="2022-08" db="EMBL/GenBank/DDBJ databases">
        <title>Genome Sequence of Pycnoporus sanguineus.</title>
        <authorList>
            <person name="Buettner E."/>
        </authorList>
    </citation>
    <scope>NUCLEOTIDE SEQUENCE</scope>
    <source>
        <strain evidence="1">CG-C14</strain>
    </source>
</reference>
<dbReference type="EMBL" id="JANSHE010000446">
    <property type="protein sequence ID" value="KAJ3010759.1"/>
    <property type="molecule type" value="Genomic_DNA"/>
</dbReference>
<evidence type="ECO:0000313" key="2">
    <source>
        <dbReference type="Proteomes" id="UP001144978"/>
    </source>
</evidence>
<proteinExistence type="predicted"/>
<accession>A0ACC1Q5M0</accession>
<name>A0ACC1Q5M0_9APHY</name>
<dbReference type="Proteomes" id="UP001144978">
    <property type="component" value="Unassembled WGS sequence"/>
</dbReference>
<comment type="caution">
    <text evidence="1">The sequence shown here is derived from an EMBL/GenBank/DDBJ whole genome shotgun (WGS) entry which is preliminary data.</text>
</comment>
<gene>
    <name evidence="1" type="ORF">NUW54_g2384</name>
</gene>
<protein>
    <submittedName>
        <fullName evidence="1">Uncharacterized protein</fullName>
    </submittedName>
</protein>
<organism evidence="1 2">
    <name type="scientific">Trametes sanguinea</name>
    <dbReference type="NCBI Taxonomy" id="158606"/>
    <lineage>
        <taxon>Eukaryota</taxon>
        <taxon>Fungi</taxon>
        <taxon>Dikarya</taxon>
        <taxon>Basidiomycota</taxon>
        <taxon>Agaricomycotina</taxon>
        <taxon>Agaricomycetes</taxon>
        <taxon>Polyporales</taxon>
        <taxon>Polyporaceae</taxon>
        <taxon>Trametes</taxon>
    </lineage>
</organism>